<proteinExistence type="predicted"/>
<dbReference type="Proteomes" id="UP001595823">
    <property type="component" value="Unassembled WGS sequence"/>
</dbReference>
<gene>
    <name evidence="1" type="ORF">ACFPET_14530</name>
</gene>
<evidence type="ECO:0000313" key="1">
    <source>
        <dbReference type="EMBL" id="MFC4336416.1"/>
    </source>
</evidence>
<reference evidence="2" key="1">
    <citation type="journal article" date="2019" name="Int. J. Syst. Evol. Microbiol.">
        <title>The Global Catalogue of Microorganisms (GCM) 10K type strain sequencing project: providing services to taxonomists for standard genome sequencing and annotation.</title>
        <authorList>
            <consortium name="The Broad Institute Genomics Platform"/>
            <consortium name="The Broad Institute Genome Sequencing Center for Infectious Disease"/>
            <person name="Wu L."/>
            <person name="Ma J."/>
        </authorList>
    </citation>
    <scope>NUCLEOTIDE SEQUENCE [LARGE SCALE GENOMIC DNA]</scope>
    <source>
        <strain evidence="2">IBRC-M 10908</strain>
    </source>
</reference>
<dbReference type="CDD" id="cd04488">
    <property type="entry name" value="RecG_wedge_OBF"/>
    <property type="match status" value="1"/>
</dbReference>
<evidence type="ECO:0000313" key="2">
    <source>
        <dbReference type="Proteomes" id="UP001595823"/>
    </source>
</evidence>
<comment type="caution">
    <text evidence="1">The sequence shown here is derived from an EMBL/GenBank/DDBJ whole genome shotgun (WGS) entry which is preliminary data.</text>
</comment>
<dbReference type="Gene3D" id="2.40.50.140">
    <property type="entry name" value="Nucleic acid-binding proteins"/>
    <property type="match status" value="1"/>
</dbReference>
<organism evidence="1 2">
    <name type="scientific">Salininema proteolyticum</name>
    <dbReference type="NCBI Taxonomy" id="1607685"/>
    <lineage>
        <taxon>Bacteria</taxon>
        <taxon>Bacillati</taxon>
        <taxon>Actinomycetota</taxon>
        <taxon>Actinomycetes</taxon>
        <taxon>Glycomycetales</taxon>
        <taxon>Glycomycetaceae</taxon>
        <taxon>Salininema</taxon>
    </lineage>
</organism>
<protein>
    <submittedName>
        <fullName evidence="1">DNA-binding protein</fullName>
    </submittedName>
</protein>
<dbReference type="GO" id="GO:0003677">
    <property type="term" value="F:DNA binding"/>
    <property type="evidence" value="ECO:0007669"/>
    <property type="project" value="UniProtKB-KW"/>
</dbReference>
<keyword evidence="2" id="KW-1185">Reference proteome</keyword>
<keyword evidence="1" id="KW-0238">DNA-binding</keyword>
<accession>A0ABV8U1F7</accession>
<sequence>MPEGAVERNDEPAGLAARLKRGLHRLGAPASELVAADLSRDAESHGRTRRTPIADLRVRSYSSILGRLTLIVFETGGAGLGVRAEISDGSGTAAIVWMGRGRIAGLETGSRLRVTGRVAEGEDGLRTFYNPEYQLVR</sequence>
<dbReference type="RefSeq" id="WP_380622326.1">
    <property type="nucleotide sequence ID" value="NZ_JBHSDK010000019.1"/>
</dbReference>
<dbReference type="InterPro" id="IPR012340">
    <property type="entry name" value="NA-bd_OB-fold"/>
</dbReference>
<dbReference type="EMBL" id="JBHSDK010000019">
    <property type="protein sequence ID" value="MFC4336416.1"/>
    <property type="molecule type" value="Genomic_DNA"/>
</dbReference>
<name>A0ABV8U1F7_9ACTN</name>